<dbReference type="GO" id="GO:0005509">
    <property type="term" value="F:calcium ion binding"/>
    <property type="evidence" value="ECO:0007669"/>
    <property type="project" value="InterPro"/>
</dbReference>
<sequence length="590" mass="66513">MTLLEGSRNKWRLRDTFPTIRAAGKLIPVGDRAKTCLQEIIPKPVTPPVVRKFLNTTRPGPGVIRVFYGKANDPDIASTVTHGISTKASITGGSLINPTPKTRYHHRLRQLQEAVYASNQRAPLGKSQKQGPGLPNWVDADKTTFGVKSLEPLKASEIVNPPKTAEQVEKEALEAHQQYIRSHNAYFAGERVDRKYDWTSYGKDSRFGVPTPHYNDGRNVSKSLHWRSDTQLGNSAKCVSRRCDDFRERTQPQIGKVHDPIAETMNVAPNRTLGILMRPDNFGLGDLLHCTPPTEYLWGKDRQRTLVTAVRQHLKKANFHNFGSLLQAFRHYDKKGQGKIDKEDLLDVCRQFNLDISGPLLDCIMDYCDVDKDGHINFLEFANFLNWKDKMPINKTEQMILTKERDVSSAPANMQRKELQGSDPGNQAESRALIRPDDLESVEVGGSLKTPKTLPRPRTTQDRFITSSSLIRAVVGGVPTANYHTYGIPTVRTDLPPPRIKRISDRTNYGDQATAYDLLNPTLHSFWGVHEEHFFSPRTKEEMALIFQNVGKSVTGDTFDEAWNLASMRHPAGEVCVESFRNVLRELQAN</sequence>
<evidence type="ECO:0000256" key="1">
    <source>
        <dbReference type="ARBA" id="ARBA00004611"/>
    </source>
</evidence>
<evidence type="ECO:0000256" key="8">
    <source>
        <dbReference type="ARBA" id="ARBA00023212"/>
    </source>
</evidence>
<reference evidence="13" key="1">
    <citation type="submission" date="2025-08" db="UniProtKB">
        <authorList>
            <consortium name="RefSeq"/>
        </authorList>
    </citation>
    <scope>IDENTIFICATION</scope>
</reference>
<dbReference type="PROSITE" id="PS50222">
    <property type="entry name" value="EF_HAND_2"/>
    <property type="match status" value="2"/>
</dbReference>
<dbReference type="PROSITE" id="PS00018">
    <property type="entry name" value="EF_HAND_1"/>
    <property type="match status" value="1"/>
</dbReference>
<evidence type="ECO:0000256" key="3">
    <source>
        <dbReference type="ARBA" id="ARBA00022723"/>
    </source>
</evidence>
<keyword evidence="6" id="KW-0282">Flagellum</keyword>
<dbReference type="SUPFAM" id="SSF47473">
    <property type="entry name" value="EF-hand"/>
    <property type="match status" value="1"/>
</dbReference>
<keyword evidence="5" id="KW-0106">Calcium</keyword>
<feature type="region of interest" description="Disordered" evidence="10">
    <location>
        <begin position="404"/>
        <end position="436"/>
    </location>
</feature>
<dbReference type="InterPro" id="IPR002048">
    <property type="entry name" value="EF_hand_dom"/>
</dbReference>
<keyword evidence="7" id="KW-0969">Cilium</keyword>
<keyword evidence="8" id="KW-0206">Cytoskeleton</keyword>
<dbReference type="RefSeq" id="XP_030640934.1">
    <property type="nucleotide sequence ID" value="XM_030785074.1"/>
</dbReference>
<comment type="subcellular location">
    <subcellularLocation>
        <location evidence="1">Cytoplasm</location>
        <location evidence="1">Cytoskeleton</location>
        <location evidence="1">Flagellum axoneme</location>
    </subcellularLocation>
</comment>
<dbReference type="InterPro" id="IPR018247">
    <property type="entry name" value="EF_Hand_1_Ca_BS"/>
</dbReference>
<dbReference type="Pfam" id="PF13499">
    <property type="entry name" value="EF-hand_7"/>
    <property type="match status" value="1"/>
</dbReference>
<keyword evidence="9" id="KW-0966">Cell projection</keyword>
<dbReference type="InterPro" id="IPR057428">
    <property type="entry name" value="EFHB_EF-hand_C"/>
</dbReference>
<feature type="domain" description="EF-hand" evidence="11">
    <location>
        <begin position="320"/>
        <end position="355"/>
    </location>
</feature>
<name>A0A6J2W9D9_CHACN</name>
<dbReference type="InterPro" id="IPR011992">
    <property type="entry name" value="EF-hand-dom_pair"/>
</dbReference>
<dbReference type="GeneID" id="115821286"/>
<keyword evidence="4" id="KW-0677">Repeat</keyword>
<dbReference type="Gene3D" id="1.10.238.10">
    <property type="entry name" value="EF-hand"/>
    <property type="match status" value="1"/>
</dbReference>
<evidence type="ECO:0000256" key="10">
    <source>
        <dbReference type="SAM" id="MobiDB-lite"/>
    </source>
</evidence>
<dbReference type="CDD" id="cd00051">
    <property type="entry name" value="EFh"/>
    <property type="match status" value="1"/>
</dbReference>
<dbReference type="InParanoid" id="A0A6J2W9D9"/>
<evidence type="ECO:0000313" key="12">
    <source>
        <dbReference type="Proteomes" id="UP000504632"/>
    </source>
</evidence>
<organism evidence="12 13">
    <name type="scientific">Chanos chanos</name>
    <name type="common">Milkfish</name>
    <name type="synonym">Mugil chanos</name>
    <dbReference type="NCBI Taxonomy" id="29144"/>
    <lineage>
        <taxon>Eukaryota</taxon>
        <taxon>Metazoa</taxon>
        <taxon>Chordata</taxon>
        <taxon>Craniata</taxon>
        <taxon>Vertebrata</taxon>
        <taxon>Euteleostomi</taxon>
        <taxon>Actinopterygii</taxon>
        <taxon>Neopterygii</taxon>
        <taxon>Teleostei</taxon>
        <taxon>Ostariophysi</taxon>
        <taxon>Gonorynchiformes</taxon>
        <taxon>Chanidae</taxon>
        <taxon>Chanos</taxon>
    </lineage>
</organism>
<evidence type="ECO:0000256" key="4">
    <source>
        <dbReference type="ARBA" id="ARBA00022737"/>
    </source>
</evidence>
<evidence type="ECO:0000259" key="11">
    <source>
        <dbReference type="PROSITE" id="PS50222"/>
    </source>
</evidence>
<evidence type="ECO:0000256" key="5">
    <source>
        <dbReference type="ARBA" id="ARBA00022837"/>
    </source>
</evidence>
<dbReference type="FunCoup" id="A0A6J2W9D9">
    <property type="interactions" value="176"/>
</dbReference>
<accession>A0A6J2W9D9</accession>
<dbReference type="InterPro" id="IPR040193">
    <property type="entry name" value="EFHC1/EFHC2/EFHB"/>
</dbReference>
<proteinExistence type="predicted"/>
<keyword evidence="12" id="KW-1185">Reference proteome</keyword>
<evidence type="ECO:0000256" key="2">
    <source>
        <dbReference type="ARBA" id="ARBA00022490"/>
    </source>
</evidence>
<dbReference type="PANTHER" id="PTHR12086">
    <property type="entry name" value="EF-HAND DOMAIN C-TERMINAL CONTAINING PROTEIN"/>
    <property type="match status" value="1"/>
</dbReference>
<dbReference type="Proteomes" id="UP000504632">
    <property type="component" value="Chromosome 9"/>
</dbReference>
<feature type="domain" description="EF-hand" evidence="11">
    <location>
        <begin position="356"/>
        <end position="391"/>
    </location>
</feature>
<dbReference type="OrthoDB" id="2096280at2759"/>
<dbReference type="SMART" id="SM00054">
    <property type="entry name" value="EFh"/>
    <property type="match status" value="2"/>
</dbReference>
<dbReference type="PANTHER" id="PTHR12086:SF12">
    <property type="entry name" value="EF-HAND DOMAIN-CONTAINING FAMILY MEMBER B"/>
    <property type="match status" value="1"/>
</dbReference>
<protein>
    <submittedName>
        <fullName evidence="13">EF-hand domain-containing family member B</fullName>
    </submittedName>
</protein>
<gene>
    <name evidence="13" type="primary">efhb</name>
</gene>
<keyword evidence="2" id="KW-0963">Cytoplasm</keyword>
<dbReference type="CTD" id="151651"/>
<evidence type="ECO:0000256" key="7">
    <source>
        <dbReference type="ARBA" id="ARBA00023069"/>
    </source>
</evidence>
<dbReference type="AlphaFoldDB" id="A0A6J2W9D9"/>
<evidence type="ECO:0000313" key="13">
    <source>
        <dbReference type="RefSeq" id="XP_030640934.1"/>
    </source>
</evidence>
<keyword evidence="3" id="KW-0479">Metal-binding</keyword>
<evidence type="ECO:0000256" key="9">
    <source>
        <dbReference type="ARBA" id="ARBA00023273"/>
    </source>
</evidence>
<evidence type="ECO:0000256" key="6">
    <source>
        <dbReference type="ARBA" id="ARBA00022846"/>
    </source>
</evidence>
<dbReference type="Pfam" id="PF25325">
    <property type="entry name" value="EF-hand_EFHB_C"/>
    <property type="match status" value="1"/>
</dbReference>